<proteinExistence type="predicted"/>
<feature type="region of interest" description="Disordered" evidence="1">
    <location>
        <begin position="549"/>
        <end position="686"/>
    </location>
</feature>
<sequence length="700" mass="78898">MMAESTGSPSGSNQTSSSAHAASPTIDTENPFIAFRRFADTQISSLLQSVIGLPSLFAEPIAGEQWSSIDDFRAKRREARIQARQQWIAETERDLHAALGGDSATPRRREEEMQKWGAFQKSAKVDQPTEVQKRNREDTRRRHESMGWDGKQRTEANSWPDKEGKKDREERFTVSTSEGEVNLKRVVDSRDEGQGFWMAKDDPRLRSNTITGQDPFSDPDQAVSWLLTDGYSPLYLDRSLPYRLHPSFYKSDAGDSYFRGDYQPGDLYPRFASNSVTRHDPRLAGKVDWRAAFHDLLDIHHKGSCSSPTHITNRVGSFSSAYSPGSWISYLIGTGSLGSQWRRLSAPESILHPYRFCYGNSPEAWAVLPFQGRLYVRDMMGKSRLAPFGEYEPKNDALAVISEADNCTTGEAVLRDPLMNDSIFASKNAGQREESYNMNAQKQMKMLGETMDDSDWRSYRPAFTKAAISLIRNPDTEQSTLRAVDRVLRMIENSELEDEVESILAKTFSGIDFRSQKIFKEWFNEADDLLRNDYFEAWKAAKESVDSEHPDVYGVKTAEPEKKPSKLPSVQSSTSSSPPVSKSLCDSKFSPSFSSSSSSSHNYESTGNQSPTSIVSTLSTIETRTLPDGRTQIRRVLKKRFADGREESSESTQIQSGRPSCDVGRKSVPKKPEAEVTGKSEPSVVPTREKKWLRGWFWTR</sequence>
<gene>
    <name evidence="2" type="ORF">GJ744_001099</name>
</gene>
<feature type="region of interest" description="Disordered" evidence="1">
    <location>
        <begin position="1"/>
        <end position="24"/>
    </location>
</feature>
<dbReference type="EMBL" id="JAACFV010000114">
    <property type="protein sequence ID" value="KAF7505236.1"/>
    <property type="molecule type" value="Genomic_DNA"/>
</dbReference>
<accession>A0A8H7ADS0</accession>
<feature type="compositionally biased region" description="Low complexity" evidence="1">
    <location>
        <begin position="1"/>
        <end position="18"/>
    </location>
</feature>
<feature type="compositionally biased region" description="Basic and acidic residues" evidence="1">
    <location>
        <begin position="131"/>
        <end position="172"/>
    </location>
</feature>
<keyword evidence="3" id="KW-1185">Reference proteome</keyword>
<feature type="compositionally biased region" description="Polar residues" evidence="1">
    <location>
        <begin position="601"/>
        <end position="623"/>
    </location>
</feature>
<dbReference type="AlphaFoldDB" id="A0A8H7ADS0"/>
<name>A0A8H7ADS0_9EURO</name>
<comment type="caution">
    <text evidence="2">The sequence shown here is derived from an EMBL/GenBank/DDBJ whole genome shotgun (WGS) entry which is preliminary data.</text>
</comment>
<evidence type="ECO:0000313" key="3">
    <source>
        <dbReference type="Proteomes" id="UP000606974"/>
    </source>
</evidence>
<evidence type="ECO:0000313" key="2">
    <source>
        <dbReference type="EMBL" id="KAF7505236.1"/>
    </source>
</evidence>
<feature type="compositionally biased region" description="Basic and acidic residues" evidence="1">
    <location>
        <begin position="105"/>
        <end position="114"/>
    </location>
</feature>
<evidence type="ECO:0000256" key="1">
    <source>
        <dbReference type="SAM" id="MobiDB-lite"/>
    </source>
</evidence>
<reference evidence="2" key="1">
    <citation type="submission" date="2020-02" db="EMBL/GenBank/DDBJ databases">
        <authorList>
            <person name="Palmer J.M."/>
        </authorList>
    </citation>
    <scope>NUCLEOTIDE SEQUENCE</scope>
    <source>
        <strain evidence="2">EPUS1.4</strain>
        <tissue evidence="2">Thallus</tissue>
    </source>
</reference>
<dbReference type="OrthoDB" id="4586300at2759"/>
<feature type="region of interest" description="Disordered" evidence="1">
    <location>
        <begin position="99"/>
        <end position="176"/>
    </location>
</feature>
<protein>
    <submittedName>
        <fullName evidence="2">Uncharacterized protein</fullName>
    </submittedName>
</protein>
<dbReference type="Proteomes" id="UP000606974">
    <property type="component" value="Unassembled WGS sequence"/>
</dbReference>
<feature type="compositionally biased region" description="Low complexity" evidence="1">
    <location>
        <begin position="566"/>
        <end position="600"/>
    </location>
</feature>
<organism evidence="2 3">
    <name type="scientific">Endocarpon pusillum</name>
    <dbReference type="NCBI Taxonomy" id="364733"/>
    <lineage>
        <taxon>Eukaryota</taxon>
        <taxon>Fungi</taxon>
        <taxon>Dikarya</taxon>
        <taxon>Ascomycota</taxon>
        <taxon>Pezizomycotina</taxon>
        <taxon>Eurotiomycetes</taxon>
        <taxon>Chaetothyriomycetidae</taxon>
        <taxon>Verrucariales</taxon>
        <taxon>Verrucariaceae</taxon>
        <taxon>Endocarpon</taxon>
    </lineage>
</organism>